<dbReference type="Proteomes" id="UP001501047">
    <property type="component" value="Unassembled WGS sequence"/>
</dbReference>
<name>A0ABN1KQM5_CLOSU</name>
<gene>
    <name evidence="1" type="ORF">GCM10008908_22130</name>
</gene>
<dbReference type="EMBL" id="BAAACI010000006">
    <property type="protein sequence ID" value="GAA0773628.1"/>
    <property type="molecule type" value="Genomic_DNA"/>
</dbReference>
<accession>A0ABN1KQM5</accession>
<proteinExistence type="predicted"/>
<keyword evidence="2" id="KW-1185">Reference proteome</keyword>
<sequence length="63" mass="7615">MHIPTAKNKDAIIKRTIFIPIEIPPNFNIGYIILYTNYMISYEFYQENKVIITKIKKYTRNKF</sequence>
<comment type="caution">
    <text evidence="1">The sequence shown here is derived from an EMBL/GenBank/DDBJ whole genome shotgun (WGS) entry which is preliminary data.</text>
</comment>
<reference evidence="1 2" key="1">
    <citation type="journal article" date="2019" name="Int. J. Syst. Evol. Microbiol.">
        <title>The Global Catalogue of Microorganisms (GCM) 10K type strain sequencing project: providing services to taxonomists for standard genome sequencing and annotation.</title>
        <authorList>
            <consortium name="The Broad Institute Genomics Platform"/>
            <consortium name="The Broad Institute Genome Sequencing Center for Infectious Disease"/>
            <person name="Wu L."/>
            <person name="Ma J."/>
        </authorList>
    </citation>
    <scope>NUCLEOTIDE SEQUENCE [LARGE SCALE GENOMIC DNA]</scope>
    <source>
        <strain evidence="1 2">JCM 1417</strain>
    </source>
</reference>
<protein>
    <submittedName>
        <fullName evidence="1">Uncharacterized protein</fullName>
    </submittedName>
</protein>
<organism evidence="1 2">
    <name type="scientific">Clostridium subterminale</name>
    <dbReference type="NCBI Taxonomy" id="1550"/>
    <lineage>
        <taxon>Bacteria</taxon>
        <taxon>Bacillati</taxon>
        <taxon>Bacillota</taxon>
        <taxon>Clostridia</taxon>
        <taxon>Eubacteriales</taxon>
        <taxon>Clostridiaceae</taxon>
        <taxon>Clostridium</taxon>
    </lineage>
</organism>
<evidence type="ECO:0000313" key="1">
    <source>
        <dbReference type="EMBL" id="GAA0773628.1"/>
    </source>
</evidence>
<evidence type="ECO:0000313" key="2">
    <source>
        <dbReference type="Proteomes" id="UP001501047"/>
    </source>
</evidence>